<feature type="domain" description="DNA replication factor RFC1 C-terminal" evidence="3">
    <location>
        <begin position="1"/>
        <end position="141"/>
    </location>
</feature>
<dbReference type="EMBL" id="JACAZE010000006">
    <property type="protein sequence ID" value="KAF7313314.1"/>
    <property type="molecule type" value="Genomic_DNA"/>
</dbReference>
<evidence type="ECO:0000313" key="4">
    <source>
        <dbReference type="EMBL" id="KAF7313314.1"/>
    </source>
</evidence>
<reference evidence="4" key="1">
    <citation type="submission" date="2020-05" db="EMBL/GenBank/DDBJ databases">
        <title>Mycena genomes resolve the evolution of fungal bioluminescence.</title>
        <authorList>
            <person name="Tsai I.J."/>
        </authorList>
    </citation>
    <scope>NUCLEOTIDE SEQUENCE</scope>
    <source>
        <strain evidence="4">110903Hualien_Pintung</strain>
    </source>
</reference>
<dbReference type="GO" id="GO:0005524">
    <property type="term" value="F:ATP binding"/>
    <property type="evidence" value="ECO:0007669"/>
    <property type="project" value="InterPro"/>
</dbReference>
<dbReference type="InterPro" id="IPR008921">
    <property type="entry name" value="DNA_pol3_clamp-load_cplx_C"/>
</dbReference>
<dbReference type="PANTHER" id="PTHR23389:SF6">
    <property type="entry name" value="REPLICATION FACTOR C SUBUNIT 1"/>
    <property type="match status" value="1"/>
</dbReference>
<keyword evidence="1" id="KW-0235">DNA replication</keyword>
<evidence type="ECO:0000259" key="3">
    <source>
        <dbReference type="Pfam" id="PF08519"/>
    </source>
</evidence>
<comment type="caution">
    <text evidence="4">The sequence shown here is derived from an EMBL/GenBank/DDBJ whole genome shotgun (WGS) entry which is preliminary data.</text>
</comment>
<dbReference type="GO" id="GO:0003689">
    <property type="term" value="F:DNA clamp loader activity"/>
    <property type="evidence" value="ECO:0007669"/>
    <property type="project" value="InterPro"/>
</dbReference>
<dbReference type="GO" id="GO:0003677">
    <property type="term" value="F:DNA binding"/>
    <property type="evidence" value="ECO:0007669"/>
    <property type="project" value="InterPro"/>
</dbReference>
<dbReference type="Proteomes" id="UP000613580">
    <property type="component" value="Unassembled WGS sequence"/>
</dbReference>
<keyword evidence="5" id="KW-1185">Reference proteome</keyword>
<evidence type="ECO:0000256" key="2">
    <source>
        <dbReference type="SAM" id="MobiDB-lite"/>
    </source>
</evidence>
<accession>A0A8H6WIB2</accession>
<sequence>MPLHAVCSTVRPASFVYGQGAHYGGANSMSFPQWLGQNSKQTKLSRQLGDIQVRMRLKVSGDKSEIRQSYIPAMYPHLVAPLTEPGTAGVDDVIRHMDEYFLSKEEWDTIIELGVDERKDEVVLKKISTATKTALTRKYNSTEHPIPFYKATDLGKAPKKLANSGPAPDLEDVFEVDDVVEEASEDEKPKTKDADDELSKDKLIKAPKKKGVAAAKTAKPKKAK</sequence>
<dbReference type="AlphaFoldDB" id="A0A8H6WIB2"/>
<dbReference type="SUPFAM" id="SSF48019">
    <property type="entry name" value="post-AAA+ oligomerization domain-like"/>
    <property type="match status" value="1"/>
</dbReference>
<proteinExistence type="predicted"/>
<feature type="region of interest" description="Disordered" evidence="2">
    <location>
        <begin position="180"/>
        <end position="224"/>
    </location>
</feature>
<evidence type="ECO:0000256" key="1">
    <source>
        <dbReference type="ARBA" id="ARBA00022705"/>
    </source>
</evidence>
<organism evidence="4 5">
    <name type="scientific">Mycena chlorophos</name>
    <name type="common">Agaric fungus</name>
    <name type="synonym">Agaricus chlorophos</name>
    <dbReference type="NCBI Taxonomy" id="658473"/>
    <lineage>
        <taxon>Eukaryota</taxon>
        <taxon>Fungi</taxon>
        <taxon>Dikarya</taxon>
        <taxon>Basidiomycota</taxon>
        <taxon>Agaricomycotina</taxon>
        <taxon>Agaricomycetes</taxon>
        <taxon>Agaricomycetidae</taxon>
        <taxon>Agaricales</taxon>
        <taxon>Marasmiineae</taxon>
        <taxon>Mycenaceae</taxon>
        <taxon>Mycena</taxon>
    </lineage>
</organism>
<dbReference type="GO" id="GO:0005663">
    <property type="term" value="C:DNA replication factor C complex"/>
    <property type="evidence" value="ECO:0007669"/>
    <property type="project" value="InterPro"/>
</dbReference>
<gene>
    <name evidence="4" type="ORF">HMN09_00486800</name>
</gene>
<dbReference type="GO" id="GO:0005634">
    <property type="term" value="C:nucleus"/>
    <property type="evidence" value="ECO:0007669"/>
    <property type="project" value="TreeGrafter"/>
</dbReference>
<dbReference type="PANTHER" id="PTHR23389">
    <property type="entry name" value="CHROMOSOME TRANSMISSION FIDELITY FACTOR 18"/>
    <property type="match status" value="1"/>
</dbReference>
<protein>
    <submittedName>
        <fullName evidence="4">Replication factor C subunit 1</fullName>
    </submittedName>
</protein>
<feature type="compositionally biased region" description="Basic and acidic residues" evidence="2">
    <location>
        <begin position="186"/>
        <end position="204"/>
    </location>
</feature>
<dbReference type="Pfam" id="PF08519">
    <property type="entry name" value="RFC1"/>
    <property type="match status" value="1"/>
</dbReference>
<dbReference type="GO" id="GO:0006260">
    <property type="term" value="P:DNA replication"/>
    <property type="evidence" value="ECO:0007669"/>
    <property type="project" value="UniProtKB-KW"/>
</dbReference>
<dbReference type="OrthoDB" id="446168at2759"/>
<name>A0A8H6WIB2_MYCCL</name>
<evidence type="ECO:0000313" key="5">
    <source>
        <dbReference type="Proteomes" id="UP000613580"/>
    </source>
</evidence>
<dbReference type="InterPro" id="IPR013725">
    <property type="entry name" value="DNA_replication_fac_RFC1_C"/>
</dbReference>